<dbReference type="GO" id="GO:0016020">
    <property type="term" value="C:membrane"/>
    <property type="evidence" value="ECO:0007669"/>
    <property type="project" value="UniProtKB-SubCell"/>
</dbReference>
<dbReference type="AlphaFoldDB" id="A0A481SAQ0"/>
<evidence type="ECO:0000256" key="5">
    <source>
        <dbReference type="ARBA" id="ARBA00022967"/>
    </source>
</evidence>
<dbReference type="Pfam" id="PF00510">
    <property type="entry name" value="COX3"/>
    <property type="match status" value="1"/>
</dbReference>
<evidence type="ECO:0000256" key="7">
    <source>
        <dbReference type="ARBA" id="ARBA00023136"/>
    </source>
</evidence>
<dbReference type="InterPro" id="IPR000298">
    <property type="entry name" value="Cyt_c_oxidase-like_su3"/>
</dbReference>
<dbReference type="InterPro" id="IPR024791">
    <property type="entry name" value="Cyt_c/ubiquinol_Oxase_su3"/>
</dbReference>
<geneLocation type="mitochondrion" evidence="11"/>
<dbReference type="Gene3D" id="1.20.120.80">
    <property type="entry name" value="Cytochrome c oxidase, subunit III, four-helix bundle"/>
    <property type="match status" value="1"/>
</dbReference>
<feature type="transmembrane region" description="Helical" evidence="9">
    <location>
        <begin position="170"/>
        <end position="190"/>
    </location>
</feature>
<feature type="transmembrane region" description="Helical" evidence="9">
    <location>
        <begin position="224"/>
        <end position="244"/>
    </location>
</feature>
<comment type="similarity">
    <text evidence="2 8">Belongs to the cytochrome c oxidase subunit 3 family.</text>
</comment>
<dbReference type="InterPro" id="IPR013833">
    <property type="entry name" value="Cyt_c_oxidase_su3_a-hlx"/>
</dbReference>
<dbReference type="InterPro" id="IPR035973">
    <property type="entry name" value="Cyt_c_oxidase_su3-like_sf"/>
</dbReference>
<reference evidence="11" key="1">
    <citation type="journal article" date="2019" name="Int. J. Parasitol.">
        <title>Next generation sequencing from Hepatozoon canis (Apicomplexa: Coccidia: Adeleorina): Complete apicoplast genome and multiple mitochondrion-associated sequences.</title>
        <authorList>
            <person name="Leveille A.N."/>
            <person name="Baneth G."/>
            <person name="Barta J.R."/>
        </authorList>
    </citation>
    <scope>NUCLEOTIDE SEQUENCE</scope>
    <source>
        <strain evidence="11">9992</strain>
    </source>
</reference>
<dbReference type="PANTHER" id="PTHR11403">
    <property type="entry name" value="CYTOCHROME C OXIDASE SUBUNIT III"/>
    <property type="match status" value="1"/>
</dbReference>
<evidence type="ECO:0000256" key="8">
    <source>
        <dbReference type="RuleBase" id="RU003375"/>
    </source>
</evidence>
<comment type="function">
    <text evidence="8">Component of the cytochrome c oxidase, the last enzyme in the mitochondrial electron transport chain which drives oxidative phosphorylation. The respiratory chain contains 3 multisubunit complexes succinate dehydrogenase (complex II, CII), ubiquinol-cytochrome c oxidoreductase (cytochrome b-c1 complex, complex III, CIII) and cytochrome c oxidase (complex IV, CIV), that cooperate to transfer electrons derived from NADH and succinate to molecular oxygen, creating an electrochemical gradient over the inner membrane that drives transmembrane transport and the ATP synthase. Cytochrome c oxidase is the component of the respiratory chain that catalyzes the reduction of oxygen to water. Electrons originating from reduced cytochrome c in the intermembrane space (IMS) are transferred via the dinuclear copper A center (CU(A)) of subunit 2 and heme A of subunit 1 to the active site in subunit 1, a binuclear center (BNC) formed by heme A3 and copper B (CU(B)). The BNC reduces molecular oxygen to 2 water molecules using 4 electrons from cytochrome c in the IMS and 4 protons from the mitochondrial matrix.</text>
</comment>
<keyword evidence="4 8" id="KW-0812">Transmembrane</keyword>
<dbReference type="SUPFAM" id="SSF81452">
    <property type="entry name" value="Cytochrome c oxidase subunit III-like"/>
    <property type="match status" value="1"/>
</dbReference>
<evidence type="ECO:0000256" key="4">
    <source>
        <dbReference type="ARBA" id="ARBA00022692"/>
    </source>
</evidence>
<evidence type="ECO:0000256" key="2">
    <source>
        <dbReference type="ARBA" id="ARBA00010581"/>
    </source>
</evidence>
<feature type="transmembrane region" description="Helical" evidence="9">
    <location>
        <begin position="61"/>
        <end position="83"/>
    </location>
</feature>
<dbReference type="PANTHER" id="PTHR11403:SF7">
    <property type="entry name" value="CYTOCHROME C OXIDASE SUBUNIT 3"/>
    <property type="match status" value="1"/>
</dbReference>
<sequence>MKTQSPSYSIQAHLQWYIQIITFCASCTGLFSISILLGFSLPTCLLILYSWREQIVSLSSSVSSFCISIIVSEMLLFIAFFRYRIHSYLSFTEKAIIFPSPSGIVLVITFLVTAACFSAYRSVCVEKRINRSIIDIILILITILFGLTQVTDFLTIQLYINTNTIGTASLFLTGIHCSHVIVGSILLLIVQRVGSNLYTSYNSLSTNYYNGKITTILEEKDTWILLYWHFVEVVWLIIQFVLYLE</sequence>
<name>A0A481SAQ0_9APIC</name>
<dbReference type="PROSITE" id="PS50253">
    <property type="entry name" value="COX3"/>
    <property type="match status" value="1"/>
</dbReference>
<dbReference type="GO" id="GO:0004129">
    <property type="term" value="F:cytochrome-c oxidase activity"/>
    <property type="evidence" value="ECO:0007669"/>
    <property type="project" value="InterPro"/>
</dbReference>
<keyword evidence="8 11" id="KW-0496">Mitochondrion</keyword>
<feature type="transmembrane region" description="Helical" evidence="9">
    <location>
        <begin position="95"/>
        <end position="120"/>
    </location>
</feature>
<feature type="domain" description="Heme-copper oxidase subunit III family profile" evidence="10">
    <location>
        <begin position="69"/>
        <end position="245"/>
    </location>
</feature>
<dbReference type="GO" id="GO:0005739">
    <property type="term" value="C:mitochondrion"/>
    <property type="evidence" value="ECO:0007669"/>
    <property type="project" value="TreeGrafter"/>
</dbReference>
<organism evidence="11">
    <name type="scientific">Hepatozoon canis</name>
    <dbReference type="NCBI Taxonomy" id="110120"/>
    <lineage>
        <taxon>Eukaryota</taxon>
        <taxon>Sar</taxon>
        <taxon>Alveolata</taxon>
        <taxon>Apicomplexa</taxon>
        <taxon>Adeleorina</taxon>
        <taxon>Hepatozoidae</taxon>
        <taxon>Hepatozoon</taxon>
    </lineage>
</organism>
<evidence type="ECO:0000259" key="10">
    <source>
        <dbReference type="PROSITE" id="PS50253"/>
    </source>
</evidence>
<feature type="transmembrane region" description="Helical" evidence="9">
    <location>
        <begin position="132"/>
        <end position="150"/>
    </location>
</feature>
<dbReference type="EMBL" id="MK214282">
    <property type="protein sequence ID" value="QBH61300.1"/>
    <property type="molecule type" value="Genomic_DNA"/>
</dbReference>
<dbReference type="GO" id="GO:0006123">
    <property type="term" value="P:mitochondrial electron transport, cytochrome c to oxygen"/>
    <property type="evidence" value="ECO:0007669"/>
    <property type="project" value="TreeGrafter"/>
</dbReference>
<comment type="subcellular location">
    <subcellularLocation>
        <location evidence="1">Membrane</location>
        <topology evidence="1">Multi-pass membrane protein</topology>
    </subcellularLocation>
</comment>
<accession>A0A481SAQ0</accession>
<evidence type="ECO:0000256" key="6">
    <source>
        <dbReference type="ARBA" id="ARBA00022989"/>
    </source>
</evidence>
<keyword evidence="5" id="KW-1278">Translocase</keyword>
<keyword evidence="6 9" id="KW-1133">Transmembrane helix</keyword>
<evidence type="ECO:0000256" key="3">
    <source>
        <dbReference type="ARBA" id="ARBA00015944"/>
    </source>
</evidence>
<feature type="transmembrane region" description="Helical" evidence="9">
    <location>
        <begin position="16"/>
        <end position="49"/>
    </location>
</feature>
<evidence type="ECO:0000313" key="11">
    <source>
        <dbReference type="EMBL" id="QBH61300.1"/>
    </source>
</evidence>
<keyword evidence="7 9" id="KW-0472">Membrane</keyword>
<protein>
    <recommendedName>
        <fullName evidence="3 8">Cytochrome c oxidase subunit 3</fullName>
    </recommendedName>
</protein>
<proteinExistence type="inferred from homology"/>
<evidence type="ECO:0000256" key="1">
    <source>
        <dbReference type="ARBA" id="ARBA00004141"/>
    </source>
</evidence>
<evidence type="ECO:0000256" key="9">
    <source>
        <dbReference type="SAM" id="Phobius"/>
    </source>
</evidence>